<dbReference type="InterPro" id="IPR012318">
    <property type="entry name" value="HTH_CRP"/>
</dbReference>
<dbReference type="EMBL" id="AWTP01000118">
    <property type="protein sequence ID" value="KGH10024.1"/>
    <property type="molecule type" value="Genomic_DNA"/>
</dbReference>
<keyword evidence="2" id="KW-0238">DNA-binding</keyword>
<dbReference type="InterPro" id="IPR050397">
    <property type="entry name" value="Env_Response_Regulators"/>
</dbReference>
<dbReference type="InterPro" id="IPR014710">
    <property type="entry name" value="RmlC-like_jellyroll"/>
</dbReference>
<name>A0A0E3BSV3_9BURK</name>
<protein>
    <submittedName>
        <fullName evidence="5">Crp/Fnr family transcription regulator</fullName>
    </submittedName>
</protein>
<evidence type="ECO:0000256" key="2">
    <source>
        <dbReference type="ARBA" id="ARBA00023125"/>
    </source>
</evidence>
<dbReference type="GO" id="GO:0005829">
    <property type="term" value="C:cytosol"/>
    <property type="evidence" value="ECO:0007669"/>
    <property type="project" value="TreeGrafter"/>
</dbReference>
<dbReference type="InterPro" id="IPR018490">
    <property type="entry name" value="cNMP-bd_dom_sf"/>
</dbReference>
<gene>
    <name evidence="5" type="ORF">P608_15990</name>
</gene>
<evidence type="ECO:0000313" key="5">
    <source>
        <dbReference type="EMBL" id="KGH10024.1"/>
    </source>
</evidence>
<dbReference type="Pfam" id="PF00027">
    <property type="entry name" value="cNMP_binding"/>
    <property type="match status" value="1"/>
</dbReference>
<proteinExistence type="predicted"/>
<comment type="caution">
    <text evidence="5">The sequence shown here is derived from an EMBL/GenBank/DDBJ whole genome shotgun (WGS) entry which is preliminary data.</text>
</comment>
<organism evidence="5 6">
    <name type="scientific">Comamonas thiooxydans</name>
    <dbReference type="NCBI Taxonomy" id="363952"/>
    <lineage>
        <taxon>Bacteria</taxon>
        <taxon>Pseudomonadati</taxon>
        <taxon>Pseudomonadota</taxon>
        <taxon>Betaproteobacteria</taxon>
        <taxon>Burkholderiales</taxon>
        <taxon>Comamonadaceae</taxon>
        <taxon>Comamonas</taxon>
    </lineage>
</organism>
<dbReference type="InterPro" id="IPR036388">
    <property type="entry name" value="WH-like_DNA-bd_sf"/>
</dbReference>
<sequence length="222" mass="24818">MHELLHTSPWFPRISPHAQQQVCACTQVRQLMAGEALCRRGDVPLHWYGIISGLLKWSTTTADGHAISYGGMSTGSWIGEGTLCCDLARPADIIALQPTVVVAIPRETFDWLCDTEPSFTRFLLRQISERMFWFIEGWGATRTLDAGGQVRRALAGLFHPWLFPHGPRHITVSQEEIANLAGVSRPRCNRALKELEQLGILKLEYGGLTVLDLDELRRLAST</sequence>
<dbReference type="SMART" id="SM00100">
    <property type="entry name" value="cNMP"/>
    <property type="match status" value="1"/>
</dbReference>
<dbReference type="InterPro" id="IPR036390">
    <property type="entry name" value="WH_DNA-bd_sf"/>
</dbReference>
<feature type="domain" description="Cyclic nucleotide-binding" evidence="4">
    <location>
        <begin position="10"/>
        <end position="130"/>
    </location>
</feature>
<dbReference type="Pfam" id="PF13545">
    <property type="entry name" value="HTH_Crp_2"/>
    <property type="match status" value="1"/>
</dbReference>
<evidence type="ECO:0000313" key="6">
    <source>
        <dbReference type="Proteomes" id="UP000029549"/>
    </source>
</evidence>
<dbReference type="SMART" id="SM00419">
    <property type="entry name" value="HTH_CRP"/>
    <property type="match status" value="1"/>
</dbReference>
<dbReference type="PANTHER" id="PTHR24567:SF68">
    <property type="entry name" value="DNA-BINDING TRANSCRIPTIONAL DUAL REGULATOR CRP"/>
    <property type="match status" value="1"/>
</dbReference>
<reference evidence="5 6" key="1">
    <citation type="submission" date="2013-09" db="EMBL/GenBank/DDBJ databases">
        <title>High correlation between genotypes and phenotypes of environmental bacteria Comamonas testosteroni strains.</title>
        <authorList>
            <person name="Liu L."/>
            <person name="Zhu W."/>
            <person name="Xia X."/>
            <person name="Xu B."/>
            <person name="Luo M."/>
            <person name="Wang G."/>
        </authorList>
    </citation>
    <scope>NUCLEOTIDE SEQUENCE [LARGE SCALE GENOMIC DNA]</scope>
    <source>
        <strain evidence="5 6">DF2</strain>
    </source>
</reference>
<keyword evidence="3" id="KW-0804">Transcription</keyword>
<dbReference type="Proteomes" id="UP000029549">
    <property type="component" value="Unassembled WGS sequence"/>
</dbReference>
<keyword evidence="6" id="KW-1185">Reference proteome</keyword>
<dbReference type="Gene3D" id="2.60.120.10">
    <property type="entry name" value="Jelly Rolls"/>
    <property type="match status" value="1"/>
</dbReference>
<evidence type="ECO:0000256" key="3">
    <source>
        <dbReference type="ARBA" id="ARBA00023163"/>
    </source>
</evidence>
<dbReference type="CDD" id="cd00038">
    <property type="entry name" value="CAP_ED"/>
    <property type="match status" value="1"/>
</dbReference>
<evidence type="ECO:0000259" key="4">
    <source>
        <dbReference type="PROSITE" id="PS50042"/>
    </source>
</evidence>
<dbReference type="PANTHER" id="PTHR24567">
    <property type="entry name" value="CRP FAMILY TRANSCRIPTIONAL REGULATORY PROTEIN"/>
    <property type="match status" value="1"/>
</dbReference>
<dbReference type="GO" id="GO:0003700">
    <property type="term" value="F:DNA-binding transcription factor activity"/>
    <property type="evidence" value="ECO:0007669"/>
    <property type="project" value="TreeGrafter"/>
</dbReference>
<dbReference type="Gene3D" id="1.10.10.10">
    <property type="entry name" value="Winged helix-like DNA-binding domain superfamily/Winged helix DNA-binding domain"/>
    <property type="match status" value="1"/>
</dbReference>
<evidence type="ECO:0000256" key="1">
    <source>
        <dbReference type="ARBA" id="ARBA00023015"/>
    </source>
</evidence>
<dbReference type="PROSITE" id="PS50042">
    <property type="entry name" value="CNMP_BINDING_3"/>
    <property type="match status" value="1"/>
</dbReference>
<keyword evidence="1" id="KW-0805">Transcription regulation</keyword>
<dbReference type="InterPro" id="IPR000595">
    <property type="entry name" value="cNMP-bd_dom"/>
</dbReference>
<dbReference type="GO" id="GO:0003677">
    <property type="term" value="F:DNA binding"/>
    <property type="evidence" value="ECO:0007669"/>
    <property type="project" value="UniProtKB-KW"/>
</dbReference>
<dbReference type="SUPFAM" id="SSF46785">
    <property type="entry name" value="Winged helix' DNA-binding domain"/>
    <property type="match status" value="1"/>
</dbReference>
<dbReference type="SUPFAM" id="SSF51206">
    <property type="entry name" value="cAMP-binding domain-like"/>
    <property type="match status" value="1"/>
</dbReference>
<dbReference type="AlphaFoldDB" id="A0A0E3BSV3"/>
<accession>A0A0E3BSV3</accession>